<dbReference type="PANTHER" id="PTHR19265">
    <property type="entry name" value="MEIOSIS-SPECIFIC NUCLEAR STRUCTURAL PROTEIN 1"/>
    <property type="match status" value="1"/>
</dbReference>
<dbReference type="InterPro" id="IPR026504">
    <property type="entry name" value="MNS1"/>
</dbReference>
<evidence type="ECO:0000256" key="5">
    <source>
        <dbReference type="ARBA" id="ARBA00022490"/>
    </source>
</evidence>
<dbReference type="EMBL" id="JAEAOA010000255">
    <property type="protein sequence ID" value="KAK3590437.1"/>
    <property type="molecule type" value="Genomic_DNA"/>
</dbReference>
<feature type="domain" description="Trichohyalin-plectin-homology" evidence="16">
    <location>
        <begin position="114"/>
        <end position="465"/>
    </location>
</feature>
<dbReference type="Proteomes" id="UP001195483">
    <property type="component" value="Unassembled WGS sequence"/>
</dbReference>
<evidence type="ECO:0000256" key="3">
    <source>
        <dbReference type="ARBA" id="ARBA00009158"/>
    </source>
</evidence>
<reference evidence="17" key="2">
    <citation type="journal article" date="2021" name="Genome Biol. Evol.">
        <title>Developing a high-quality reference genome for a parasitic bivalve with doubly uniparental inheritance (Bivalvia: Unionida).</title>
        <authorList>
            <person name="Smith C.H."/>
        </authorList>
    </citation>
    <scope>NUCLEOTIDE SEQUENCE</scope>
    <source>
        <strain evidence="17">CHS0354</strain>
        <tissue evidence="17">Mantle</tissue>
    </source>
</reference>
<evidence type="ECO:0000256" key="6">
    <source>
        <dbReference type="ARBA" id="ARBA00022846"/>
    </source>
</evidence>
<evidence type="ECO:0000256" key="7">
    <source>
        <dbReference type="ARBA" id="ARBA00023054"/>
    </source>
</evidence>
<feature type="compositionally biased region" description="Basic and acidic residues" evidence="15">
    <location>
        <begin position="13"/>
        <end position="27"/>
    </location>
</feature>
<gene>
    <name evidence="17" type="ORF">CHS0354_003067</name>
</gene>
<evidence type="ECO:0000256" key="14">
    <source>
        <dbReference type="SAM" id="Coils"/>
    </source>
</evidence>
<accession>A0AAE0SE84</accession>
<sequence>MTTVRRAPQGTMQRERQLEISRRQEEVREDTIKRISQEKRLEANMTNDARIENKRYIRRVMNEQKEREMEETILKAQRDRLIKEQQLEQEERLARELERRKLESQRDEKMRQQIRENSLELRELEAKLKSAYMNKERTAQMAEKEAIKFDLMKRDSEIARQMMEEHQRAEEAEREREIERYKGQIRYQQELERQLEEQEQKKQQAYEEFLREKLMIDEIVRKIYEEDQRERELALAKQKATQQYIQEFKHAREQWKEMERQRMEEENKQIMVFARLQQEREAQRMQEKKAKEDTMAAVQAALADKISQEEADREEMERIRMELYLEEQEEKERQKEKELLERKLRQRIELQQTHAQQMHFKQLRQDAERDEEDQFRQQMLAKFAEDDRIEQMNAQKRRMKQIEHKRAVERLIEDRRAQFIADRERELDERREEAKMEAFRRQIIEEERQKLLQEHAVKLLGYLPKGVIRDSGDLDMLGPEFKEAYQKQQIDPFDDEAWVRR</sequence>
<keyword evidence="10" id="KW-0539">Nucleus</keyword>
<dbReference type="GO" id="GO:0005634">
    <property type="term" value="C:nucleus"/>
    <property type="evidence" value="ECO:0007669"/>
    <property type="project" value="UniProtKB-SubCell"/>
</dbReference>
<keyword evidence="6" id="KW-0282">Flagellum</keyword>
<feature type="region of interest" description="Disordered" evidence="15">
    <location>
        <begin position="1"/>
        <end position="27"/>
    </location>
</feature>
<evidence type="ECO:0000256" key="2">
    <source>
        <dbReference type="ARBA" id="ARBA00004611"/>
    </source>
</evidence>
<comment type="caution">
    <text evidence="17">The sequence shown here is derived from an EMBL/GenBank/DDBJ whole genome shotgun (WGS) entry which is preliminary data.</text>
</comment>
<evidence type="ECO:0000256" key="4">
    <source>
        <dbReference type="ARBA" id="ARBA00014813"/>
    </source>
</evidence>
<feature type="coiled-coil region" evidence="14">
    <location>
        <begin position="248"/>
        <end position="353"/>
    </location>
</feature>
<keyword evidence="11" id="KW-0469">Meiosis</keyword>
<protein>
    <recommendedName>
        <fullName evidence="4">Meiosis-specific nuclear structural protein 1</fullName>
    </recommendedName>
</protein>
<comment type="similarity">
    <text evidence="3">Belongs to the MNS1 family.</text>
</comment>
<dbReference type="GO" id="GO:0044782">
    <property type="term" value="P:cilium organization"/>
    <property type="evidence" value="ECO:0007669"/>
    <property type="project" value="TreeGrafter"/>
</dbReference>
<keyword evidence="5" id="KW-0963">Cytoplasm</keyword>
<evidence type="ECO:0000256" key="1">
    <source>
        <dbReference type="ARBA" id="ARBA00004123"/>
    </source>
</evidence>
<reference evidence="17" key="3">
    <citation type="submission" date="2023-05" db="EMBL/GenBank/DDBJ databases">
        <authorList>
            <person name="Smith C.H."/>
        </authorList>
    </citation>
    <scope>NUCLEOTIDE SEQUENCE</scope>
    <source>
        <strain evidence="17">CHS0354</strain>
        <tissue evidence="17">Mantle</tissue>
    </source>
</reference>
<evidence type="ECO:0000256" key="9">
    <source>
        <dbReference type="ARBA" id="ARBA00023212"/>
    </source>
</evidence>
<evidence type="ECO:0000256" key="15">
    <source>
        <dbReference type="SAM" id="MobiDB-lite"/>
    </source>
</evidence>
<dbReference type="AlphaFoldDB" id="A0AAE0SE84"/>
<evidence type="ECO:0000256" key="10">
    <source>
        <dbReference type="ARBA" id="ARBA00023242"/>
    </source>
</evidence>
<organism evidence="17 18">
    <name type="scientific">Potamilus streckersoni</name>
    <dbReference type="NCBI Taxonomy" id="2493646"/>
    <lineage>
        <taxon>Eukaryota</taxon>
        <taxon>Metazoa</taxon>
        <taxon>Spiralia</taxon>
        <taxon>Lophotrochozoa</taxon>
        <taxon>Mollusca</taxon>
        <taxon>Bivalvia</taxon>
        <taxon>Autobranchia</taxon>
        <taxon>Heteroconchia</taxon>
        <taxon>Palaeoheterodonta</taxon>
        <taxon>Unionida</taxon>
        <taxon>Unionoidea</taxon>
        <taxon>Unionidae</taxon>
        <taxon>Ambleminae</taxon>
        <taxon>Lampsilini</taxon>
        <taxon>Potamilus</taxon>
    </lineage>
</organism>
<comment type="function">
    <text evidence="13">Microtubule inner protein (MIP) part of the dynein-decorated doublet microtubules (DMTs) in cilia axoneme, which is required for motile cilia beating. May play a role in the control of meiotic division and germ cell differentiation through regulation of pairing and recombination during meiosis. Required for sperm flagella assembly. May play a role in the assembly and function of the outer dynein arm-docking complex (ODA-DC). ODA-DC mediates outer dynein arms (ODA) binding onto the axonemal doublet microtubules.</text>
</comment>
<evidence type="ECO:0000256" key="13">
    <source>
        <dbReference type="ARBA" id="ARBA00046114"/>
    </source>
</evidence>
<dbReference type="PANTHER" id="PTHR19265:SF0">
    <property type="entry name" value="MEIOSIS-SPECIFIC NUCLEAR STRUCTURAL PROTEIN 1"/>
    <property type="match status" value="1"/>
</dbReference>
<keyword evidence="8" id="KW-0969">Cilium</keyword>
<dbReference type="GO" id="GO:0031514">
    <property type="term" value="C:motile cilium"/>
    <property type="evidence" value="ECO:0007669"/>
    <property type="project" value="TreeGrafter"/>
</dbReference>
<feature type="coiled-coil region" evidence="14">
    <location>
        <begin position="73"/>
        <end position="212"/>
    </location>
</feature>
<evidence type="ECO:0000256" key="12">
    <source>
        <dbReference type="ARBA" id="ARBA00023273"/>
    </source>
</evidence>
<evidence type="ECO:0000259" key="16">
    <source>
        <dbReference type="Pfam" id="PF13868"/>
    </source>
</evidence>
<evidence type="ECO:0000256" key="11">
    <source>
        <dbReference type="ARBA" id="ARBA00023254"/>
    </source>
</evidence>
<evidence type="ECO:0000256" key="8">
    <source>
        <dbReference type="ARBA" id="ARBA00023069"/>
    </source>
</evidence>
<dbReference type="InterPro" id="IPR043597">
    <property type="entry name" value="TPH_dom"/>
</dbReference>
<keyword evidence="12" id="KW-0966">Cell projection</keyword>
<dbReference type="Pfam" id="PF13868">
    <property type="entry name" value="TPH"/>
    <property type="match status" value="1"/>
</dbReference>
<name>A0AAE0SE84_9BIVA</name>
<dbReference type="GO" id="GO:0051321">
    <property type="term" value="P:meiotic cell cycle"/>
    <property type="evidence" value="ECO:0007669"/>
    <property type="project" value="UniProtKB-KW"/>
</dbReference>
<proteinExistence type="inferred from homology"/>
<evidence type="ECO:0000313" key="18">
    <source>
        <dbReference type="Proteomes" id="UP001195483"/>
    </source>
</evidence>
<keyword evidence="7 14" id="KW-0175">Coiled coil</keyword>
<keyword evidence="18" id="KW-1185">Reference proteome</keyword>
<evidence type="ECO:0000313" key="17">
    <source>
        <dbReference type="EMBL" id="KAK3590437.1"/>
    </source>
</evidence>
<keyword evidence="9" id="KW-0206">Cytoskeleton</keyword>
<reference evidence="17" key="1">
    <citation type="journal article" date="2021" name="Genome Biol. Evol.">
        <title>A High-Quality Reference Genome for a Parasitic Bivalve with Doubly Uniparental Inheritance (Bivalvia: Unionida).</title>
        <authorList>
            <person name="Smith C.H."/>
        </authorList>
    </citation>
    <scope>NUCLEOTIDE SEQUENCE</scope>
    <source>
        <strain evidence="17">CHS0354</strain>
    </source>
</reference>
<comment type="subcellular location">
    <subcellularLocation>
        <location evidence="2">Cytoplasm</location>
        <location evidence="2">Cytoskeleton</location>
        <location evidence="2">Flagellum axoneme</location>
    </subcellularLocation>
    <subcellularLocation>
        <location evidence="1">Nucleus</location>
    </subcellularLocation>
</comment>